<feature type="region of interest" description="Disordered" evidence="1">
    <location>
        <begin position="381"/>
        <end position="400"/>
    </location>
</feature>
<organism evidence="2">
    <name type="scientific">viral metagenome</name>
    <dbReference type="NCBI Taxonomy" id="1070528"/>
    <lineage>
        <taxon>unclassified sequences</taxon>
        <taxon>metagenomes</taxon>
        <taxon>organismal metagenomes</taxon>
    </lineage>
</organism>
<reference evidence="2" key="1">
    <citation type="submission" date="2017-04" db="EMBL/GenBank/DDBJ databases">
        <title>Unveiling RNA virosphere associated with marine microorganisms.</title>
        <authorList>
            <person name="Urayama S."/>
            <person name="Takaki Y."/>
            <person name="Nishi S."/>
            <person name="Yoshida Y."/>
            <person name="Deguchi S."/>
            <person name="Takai K."/>
            <person name="Nunoura T."/>
        </authorList>
    </citation>
    <scope>NUCLEOTIDE SEQUENCE</scope>
</reference>
<dbReference type="AlphaFoldDB" id="A0A2V0RL79"/>
<feature type="compositionally biased region" description="Basic and acidic residues" evidence="1">
    <location>
        <begin position="382"/>
        <end position="391"/>
    </location>
</feature>
<proteinExistence type="predicted"/>
<protein>
    <recommendedName>
        <fullName evidence="3">Tail protein</fullName>
    </recommendedName>
</protein>
<evidence type="ECO:0008006" key="3">
    <source>
        <dbReference type="Google" id="ProtNLM"/>
    </source>
</evidence>
<dbReference type="EMBL" id="BDQC01000091">
    <property type="protein sequence ID" value="GBH22472.1"/>
    <property type="molecule type" value="Genomic_RNA"/>
</dbReference>
<name>A0A2V0RL79_9ZZZZ</name>
<evidence type="ECO:0000313" key="2">
    <source>
        <dbReference type="EMBL" id="GBH22472.1"/>
    </source>
</evidence>
<comment type="caution">
    <text evidence="2">The sequence shown here is derived from an EMBL/GenBank/DDBJ whole genome shotgun (WGS) entry which is preliminary data.</text>
</comment>
<evidence type="ECO:0000256" key="1">
    <source>
        <dbReference type="SAM" id="MobiDB-lite"/>
    </source>
</evidence>
<sequence>MANILSGDASITDRLRDSVGFKIKGFGDDLIIKRIRAHTTAVSGSGTSALASVTLGGTLIAGTATSGVYVGASDFSDKQTIAPLLATSRGARVARDDFFLGGILRLLDGRAPDVRSGFVTGGLAYDQPVKLLTTDNNFKTNTPVALSPILSDTSGNLKSKEWHSGSVTTAAAGRDVTEVHINELSYVPRMCGGNGRYSSTVVNITSTDILQAKESLAQTPVLFHDFNGSVNMYGESPYIACDVHFSGASDGNFPNGREFRLMAIGVGGEVEIVDTAYSTVTTGFDSVRLSGVPSLSLGPICTVVVNSLSAVTRQSARIMVTCDSSMFRIPRRHIILDGYTDQKPVTFEIEDFYLGWDEGTSNLPKNNGEVTLEYLLTGKEPPPVRKVEQPRPIESAQYYD</sequence>
<accession>A0A2V0RL79</accession>